<evidence type="ECO:0000313" key="1">
    <source>
        <dbReference type="EMBL" id="SNX43598.1"/>
    </source>
</evidence>
<keyword evidence="1" id="KW-0378">Hydrolase</keyword>
<keyword evidence="1" id="KW-0255">Endonuclease</keyword>
<name>A0A240E4A8_9GAMM</name>
<dbReference type="AlphaFoldDB" id="A0A240E4A8"/>
<evidence type="ECO:0000313" key="2">
    <source>
        <dbReference type="Proteomes" id="UP000219042"/>
    </source>
</evidence>
<keyword evidence="1" id="KW-0540">Nuclease</keyword>
<organism evidence="1 2">
    <name type="scientific">Acinetobacter puyangensis</name>
    <dbReference type="NCBI Taxonomy" id="1096779"/>
    <lineage>
        <taxon>Bacteria</taxon>
        <taxon>Pseudomonadati</taxon>
        <taxon>Pseudomonadota</taxon>
        <taxon>Gammaproteobacteria</taxon>
        <taxon>Moraxellales</taxon>
        <taxon>Moraxellaceae</taxon>
        <taxon>Acinetobacter</taxon>
    </lineage>
</organism>
<protein>
    <submittedName>
        <fullName evidence="1">tRNA(fMet)-specific endonuclease VapC</fullName>
    </submittedName>
</protein>
<dbReference type="InterPro" id="IPR029060">
    <property type="entry name" value="PIN-like_dom_sf"/>
</dbReference>
<reference evidence="2" key="1">
    <citation type="submission" date="2016-09" db="EMBL/GenBank/DDBJ databases">
        <authorList>
            <person name="Varghese N."/>
            <person name="Submissions S."/>
        </authorList>
    </citation>
    <scope>NUCLEOTIDE SEQUENCE [LARGE SCALE GENOMIC DNA]</scope>
    <source>
        <strain evidence="2">ANC 4466</strain>
    </source>
</reference>
<sequence>MILCDTNIFIEQYKGNLIIVDELKQIEAKNIAVSSITSAELYFGARNKVELLLIQRHLASLTQIPLNESISRLFCS</sequence>
<dbReference type="GO" id="GO:0004519">
    <property type="term" value="F:endonuclease activity"/>
    <property type="evidence" value="ECO:0007669"/>
    <property type="project" value="UniProtKB-KW"/>
</dbReference>
<accession>A0A240E4A8</accession>
<dbReference type="Gene3D" id="3.40.50.1010">
    <property type="entry name" value="5'-nuclease"/>
    <property type="match status" value="1"/>
</dbReference>
<gene>
    <name evidence="1" type="ORF">SAMN05421731_101640</name>
</gene>
<keyword evidence="2" id="KW-1185">Reference proteome</keyword>
<dbReference type="SUPFAM" id="SSF88723">
    <property type="entry name" value="PIN domain-like"/>
    <property type="match status" value="1"/>
</dbReference>
<dbReference type="Proteomes" id="UP000219042">
    <property type="component" value="Unassembled WGS sequence"/>
</dbReference>
<proteinExistence type="predicted"/>
<dbReference type="EMBL" id="OANT01000001">
    <property type="protein sequence ID" value="SNX43598.1"/>
    <property type="molecule type" value="Genomic_DNA"/>
</dbReference>